<evidence type="ECO:0000313" key="2">
    <source>
        <dbReference type="Proteomes" id="UP000799754"/>
    </source>
</evidence>
<proteinExistence type="predicted"/>
<reference evidence="1" key="1">
    <citation type="journal article" date="2020" name="Stud. Mycol.">
        <title>101 Dothideomycetes genomes: a test case for predicting lifestyles and emergence of pathogens.</title>
        <authorList>
            <person name="Haridas S."/>
            <person name="Albert R."/>
            <person name="Binder M."/>
            <person name="Bloem J."/>
            <person name="Labutti K."/>
            <person name="Salamov A."/>
            <person name="Andreopoulos B."/>
            <person name="Baker S."/>
            <person name="Barry K."/>
            <person name="Bills G."/>
            <person name="Bluhm B."/>
            <person name="Cannon C."/>
            <person name="Castanera R."/>
            <person name="Culley D."/>
            <person name="Daum C."/>
            <person name="Ezra D."/>
            <person name="Gonzalez J."/>
            <person name="Henrissat B."/>
            <person name="Kuo A."/>
            <person name="Liang C."/>
            <person name="Lipzen A."/>
            <person name="Lutzoni F."/>
            <person name="Magnuson J."/>
            <person name="Mondo S."/>
            <person name="Nolan M."/>
            <person name="Ohm R."/>
            <person name="Pangilinan J."/>
            <person name="Park H.-J."/>
            <person name="Ramirez L."/>
            <person name="Alfaro M."/>
            <person name="Sun H."/>
            <person name="Tritt A."/>
            <person name="Yoshinaga Y."/>
            <person name="Zwiers L.-H."/>
            <person name="Turgeon B."/>
            <person name="Goodwin S."/>
            <person name="Spatafora J."/>
            <person name="Crous P."/>
            <person name="Grigoriev I."/>
        </authorList>
    </citation>
    <scope>NUCLEOTIDE SEQUENCE</scope>
    <source>
        <strain evidence="1">CBS 525.71</strain>
    </source>
</reference>
<protein>
    <submittedName>
        <fullName evidence="1">Uncharacterized protein</fullName>
    </submittedName>
</protein>
<accession>A0ACB6SE84</accession>
<organism evidence="1 2">
    <name type="scientific">Macroventuria anomochaeta</name>
    <dbReference type="NCBI Taxonomy" id="301207"/>
    <lineage>
        <taxon>Eukaryota</taxon>
        <taxon>Fungi</taxon>
        <taxon>Dikarya</taxon>
        <taxon>Ascomycota</taxon>
        <taxon>Pezizomycotina</taxon>
        <taxon>Dothideomycetes</taxon>
        <taxon>Pleosporomycetidae</taxon>
        <taxon>Pleosporales</taxon>
        <taxon>Pleosporineae</taxon>
        <taxon>Didymellaceae</taxon>
        <taxon>Macroventuria</taxon>
    </lineage>
</organism>
<sequence length="183" mass="19585">MSSTSPVLAFAIRGTQALFAIVVFGLSTTLIRGHHYGSLPVTLGFVAFVGGLSFVAALLGIATHWMQALQGPAGVLMDGVIAGINIAGGILMAIKLNGVQCKSENWDDDWHKAINAHKMFISDIICGGAGKEKGVYICWWYDKGNALVSRCRMAQADSVFMFFTAIVVAVPAVLGFLRMKRGY</sequence>
<dbReference type="EMBL" id="MU006702">
    <property type="protein sequence ID" value="KAF2632600.1"/>
    <property type="molecule type" value="Genomic_DNA"/>
</dbReference>
<comment type="caution">
    <text evidence="1">The sequence shown here is derived from an EMBL/GenBank/DDBJ whole genome shotgun (WGS) entry which is preliminary data.</text>
</comment>
<dbReference type="Proteomes" id="UP000799754">
    <property type="component" value="Unassembled WGS sequence"/>
</dbReference>
<name>A0ACB6SE84_9PLEO</name>
<evidence type="ECO:0000313" key="1">
    <source>
        <dbReference type="EMBL" id="KAF2632600.1"/>
    </source>
</evidence>
<keyword evidence="2" id="KW-1185">Reference proteome</keyword>
<gene>
    <name evidence="1" type="ORF">BU25DRAFT_357151</name>
</gene>